<accession>A0A5B7K690</accession>
<dbReference type="EMBL" id="VSRR010148300">
    <property type="protein sequence ID" value="MPD05902.1"/>
    <property type="molecule type" value="Genomic_DNA"/>
</dbReference>
<evidence type="ECO:0000313" key="2">
    <source>
        <dbReference type="Proteomes" id="UP000324222"/>
    </source>
</evidence>
<keyword evidence="2" id="KW-1185">Reference proteome</keyword>
<name>A0A5B7K690_PORTR</name>
<gene>
    <name evidence="1" type="ORF">E2C01_101674</name>
</gene>
<dbReference type="Proteomes" id="UP000324222">
    <property type="component" value="Unassembled WGS sequence"/>
</dbReference>
<proteinExistence type="predicted"/>
<comment type="caution">
    <text evidence="1">The sequence shown here is derived from an EMBL/GenBank/DDBJ whole genome shotgun (WGS) entry which is preliminary data.</text>
</comment>
<protein>
    <submittedName>
        <fullName evidence="1">Uncharacterized protein</fullName>
    </submittedName>
</protein>
<reference evidence="1 2" key="1">
    <citation type="submission" date="2019-05" db="EMBL/GenBank/DDBJ databases">
        <title>Another draft genome of Portunus trituberculatus and its Hox gene families provides insights of decapod evolution.</title>
        <authorList>
            <person name="Jeong J.-H."/>
            <person name="Song I."/>
            <person name="Kim S."/>
            <person name="Choi T."/>
            <person name="Kim D."/>
            <person name="Ryu S."/>
            <person name="Kim W."/>
        </authorList>
    </citation>
    <scope>NUCLEOTIDE SEQUENCE [LARGE SCALE GENOMIC DNA]</scope>
    <source>
        <tissue evidence="1">Muscle</tissue>
    </source>
</reference>
<organism evidence="1 2">
    <name type="scientific">Portunus trituberculatus</name>
    <name type="common">Swimming crab</name>
    <name type="synonym">Neptunus trituberculatus</name>
    <dbReference type="NCBI Taxonomy" id="210409"/>
    <lineage>
        <taxon>Eukaryota</taxon>
        <taxon>Metazoa</taxon>
        <taxon>Ecdysozoa</taxon>
        <taxon>Arthropoda</taxon>
        <taxon>Crustacea</taxon>
        <taxon>Multicrustacea</taxon>
        <taxon>Malacostraca</taxon>
        <taxon>Eumalacostraca</taxon>
        <taxon>Eucarida</taxon>
        <taxon>Decapoda</taxon>
        <taxon>Pleocyemata</taxon>
        <taxon>Brachyura</taxon>
        <taxon>Eubrachyura</taxon>
        <taxon>Portunoidea</taxon>
        <taxon>Portunidae</taxon>
        <taxon>Portuninae</taxon>
        <taxon>Portunus</taxon>
    </lineage>
</organism>
<sequence length="100" mass="10709">MTAFISEEMAAVRSLRLWCGCCQARRRTLTGGRKGERMKGRVMVGVAQSRMRGGGSGGGGKPVVWTGQPGHVWVRRLCVTTTTAEDNSPCGGSFLRLLAP</sequence>
<evidence type="ECO:0000313" key="1">
    <source>
        <dbReference type="EMBL" id="MPD05902.1"/>
    </source>
</evidence>
<dbReference type="AlphaFoldDB" id="A0A5B7K690"/>